<keyword evidence="1" id="KW-0238">DNA-binding</keyword>
<dbReference type="Gene3D" id="3.20.80.10">
    <property type="entry name" value="Regulatory factor, effector binding domain"/>
    <property type="match status" value="1"/>
</dbReference>
<dbReference type="KEGG" id="sarm:DVA86_20070"/>
<dbReference type="CDD" id="cd01107">
    <property type="entry name" value="HTH_BmrR"/>
    <property type="match status" value="1"/>
</dbReference>
<dbReference type="InterPro" id="IPR010499">
    <property type="entry name" value="AraC_E-bd"/>
</dbReference>
<evidence type="ECO:0000313" key="4">
    <source>
        <dbReference type="EMBL" id="AXK34603.1"/>
    </source>
</evidence>
<dbReference type="SUPFAM" id="SSF46955">
    <property type="entry name" value="Putative DNA-binding domain"/>
    <property type="match status" value="1"/>
</dbReference>
<dbReference type="GO" id="GO:0003700">
    <property type="term" value="F:DNA-binding transcription factor activity"/>
    <property type="evidence" value="ECO:0007669"/>
    <property type="project" value="InterPro"/>
</dbReference>
<dbReference type="SMART" id="SM00422">
    <property type="entry name" value="HTH_MERR"/>
    <property type="match status" value="1"/>
</dbReference>
<dbReference type="InterPro" id="IPR000551">
    <property type="entry name" value="MerR-type_HTH_dom"/>
</dbReference>
<dbReference type="SUPFAM" id="SSF55136">
    <property type="entry name" value="Probable bacterial effector-binding domain"/>
    <property type="match status" value="1"/>
</dbReference>
<dbReference type="EMBL" id="CP031320">
    <property type="protein sequence ID" value="AXK34603.1"/>
    <property type="molecule type" value="Genomic_DNA"/>
</dbReference>
<organism evidence="4 5">
    <name type="scientific">Streptomyces armeniacus</name>
    <dbReference type="NCBI Taxonomy" id="83291"/>
    <lineage>
        <taxon>Bacteria</taxon>
        <taxon>Bacillati</taxon>
        <taxon>Actinomycetota</taxon>
        <taxon>Actinomycetes</taxon>
        <taxon>Kitasatosporales</taxon>
        <taxon>Streptomycetaceae</taxon>
        <taxon>Streptomyces</taxon>
    </lineage>
</organism>
<dbReference type="Proteomes" id="UP000254425">
    <property type="component" value="Chromosome"/>
</dbReference>
<gene>
    <name evidence="4" type="ORF">DVA86_20070</name>
</gene>
<protein>
    <submittedName>
        <fullName evidence="4">MerR family transcriptional regulator</fullName>
    </submittedName>
</protein>
<dbReference type="InterPro" id="IPR009061">
    <property type="entry name" value="DNA-bd_dom_put_sf"/>
</dbReference>
<dbReference type="SMART" id="SM00871">
    <property type="entry name" value="AraC_E_bind"/>
    <property type="match status" value="1"/>
</dbReference>
<keyword evidence="5" id="KW-1185">Reference proteome</keyword>
<evidence type="ECO:0000256" key="1">
    <source>
        <dbReference type="ARBA" id="ARBA00023125"/>
    </source>
</evidence>
<keyword evidence="2" id="KW-0175">Coiled coil</keyword>
<reference evidence="4 5" key="1">
    <citation type="submission" date="2018-07" db="EMBL/GenBank/DDBJ databases">
        <title>Draft genome of the type strain Streptomyces armeniacus ATCC 15676.</title>
        <authorList>
            <person name="Labana P."/>
            <person name="Gosse J.T."/>
            <person name="Boddy C.N."/>
        </authorList>
    </citation>
    <scope>NUCLEOTIDE SEQUENCE [LARGE SCALE GENOMIC DNA]</scope>
    <source>
        <strain evidence="4 5">ATCC 15676</strain>
    </source>
</reference>
<dbReference type="InterPro" id="IPR029442">
    <property type="entry name" value="GyrI-like"/>
</dbReference>
<feature type="coiled-coil region" evidence="2">
    <location>
        <begin position="86"/>
        <end position="113"/>
    </location>
</feature>
<dbReference type="GO" id="GO:0003677">
    <property type="term" value="F:DNA binding"/>
    <property type="evidence" value="ECO:0007669"/>
    <property type="project" value="UniProtKB-KW"/>
</dbReference>
<proteinExistence type="predicted"/>
<dbReference type="InterPro" id="IPR047057">
    <property type="entry name" value="MerR_fam"/>
</dbReference>
<dbReference type="Gene3D" id="1.10.1660.10">
    <property type="match status" value="1"/>
</dbReference>
<accession>A0A345XSI7</accession>
<dbReference type="Pfam" id="PF06445">
    <property type="entry name" value="GyrI-like"/>
    <property type="match status" value="1"/>
</dbReference>
<dbReference type="Pfam" id="PF13411">
    <property type="entry name" value="MerR_1"/>
    <property type="match status" value="1"/>
</dbReference>
<sequence length="288" mass="31193">MFTIGDFAKHGRVSVRMLRHYDAIGLLRPAHVDEATRYRHYGAEQLARLNRVIALKDLGFSLQQVAAILDDRVSAEELRGMLRLRRAELETAAADTAARLAQVEARLRTIESEGSMPTDDIVLKRLPAVRLAELSGTAASFVPQDIGPAIGPLFAELCRRMEAAGVVPDGPGLARYEDAPPEDGGDSGAITVRAGLPVAASDVRALERSEGAEAAENRIRIVELPAVERAATIVHRGSMDTVLPTVQALAHWIDANGYRSTGYARELTLSAPEDTSQWVTELQEPLTS</sequence>
<dbReference type="PANTHER" id="PTHR30204">
    <property type="entry name" value="REDOX-CYCLING DRUG-SENSING TRANSCRIPTIONAL ACTIVATOR SOXR"/>
    <property type="match status" value="1"/>
</dbReference>
<dbReference type="InterPro" id="IPR011256">
    <property type="entry name" value="Reg_factor_effector_dom_sf"/>
</dbReference>
<dbReference type="RefSeq" id="WP_208880132.1">
    <property type="nucleotide sequence ID" value="NZ_CP031320.1"/>
</dbReference>
<evidence type="ECO:0000313" key="5">
    <source>
        <dbReference type="Proteomes" id="UP000254425"/>
    </source>
</evidence>
<evidence type="ECO:0000259" key="3">
    <source>
        <dbReference type="PROSITE" id="PS50937"/>
    </source>
</evidence>
<feature type="domain" description="HTH merR-type" evidence="3">
    <location>
        <begin position="1"/>
        <end position="71"/>
    </location>
</feature>
<evidence type="ECO:0000256" key="2">
    <source>
        <dbReference type="SAM" id="Coils"/>
    </source>
</evidence>
<dbReference type="PANTHER" id="PTHR30204:SF97">
    <property type="entry name" value="MERR FAMILY REGULATORY PROTEIN"/>
    <property type="match status" value="1"/>
</dbReference>
<name>A0A345XSI7_9ACTN</name>
<dbReference type="AlphaFoldDB" id="A0A345XSI7"/>
<dbReference type="PROSITE" id="PS50937">
    <property type="entry name" value="HTH_MERR_2"/>
    <property type="match status" value="1"/>
</dbReference>